<evidence type="ECO:0000256" key="3">
    <source>
        <dbReference type="ARBA" id="ARBA00012954"/>
    </source>
</evidence>
<name>A0A316I4R6_9PSEU</name>
<evidence type="ECO:0000256" key="8">
    <source>
        <dbReference type="PIRSR" id="PIRSR500134-1"/>
    </source>
</evidence>
<feature type="binding site" evidence="9">
    <location>
        <position position="204"/>
    </location>
    <ligand>
        <name>substrate</name>
    </ligand>
</feature>
<dbReference type="EMBL" id="QGHB01000006">
    <property type="protein sequence ID" value="PWK85423.1"/>
    <property type="molecule type" value="Genomic_DNA"/>
</dbReference>
<dbReference type="InterPro" id="IPR014026">
    <property type="entry name" value="UDP-Glc/GDP-Man_DH_dimer"/>
</dbReference>
<comment type="pathway">
    <text evidence="1">Nucleotide-sugar biosynthesis; UDP-alpha-D-glucuronate biosynthesis; UDP-alpha-D-glucuronate from UDP-alpha-D-glucose: step 1/1.</text>
</comment>
<feature type="binding site" evidence="10">
    <location>
        <position position="263"/>
    </location>
    <ligand>
        <name>NAD(+)</name>
        <dbReference type="ChEBI" id="CHEBI:57540"/>
    </ligand>
</feature>
<dbReference type="InterPro" id="IPR036291">
    <property type="entry name" value="NAD(P)-bd_dom_sf"/>
</dbReference>
<dbReference type="InterPro" id="IPR017476">
    <property type="entry name" value="UDP-Glc/GDP-Man"/>
</dbReference>
<dbReference type="Pfam" id="PF00984">
    <property type="entry name" value="UDPG_MGDP_dh"/>
    <property type="match status" value="1"/>
</dbReference>
<proteinExistence type="inferred from homology"/>
<dbReference type="InterPro" id="IPR028357">
    <property type="entry name" value="UDPglc_DH_bac"/>
</dbReference>
<dbReference type="SUPFAM" id="SSF51735">
    <property type="entry name" value="NAD(P)-binding Rossmann-fold domains"/>
    <property type="match status" value="1"/>
</dbReference>
<dbReference type="Proteomes" id="UP000246005">
    <property type="component" value="Unassembled WGS sequence"/>
</dbReference>
<keyword evidence="5 7" id="KW-0520">NAD</keyword>
<dbReference type="Gene3D" id="3.40.50.720">
    <property type="entry name" value="NAD(P)-binding Rossmann-like Domain"/>
    <property type="match status" value="2"/>
</dbReference>
<evidence type="ECO:0000256" key="1">
    <source>
        <dbReference type="ARBA" id="ARBA00004701"/>
    </source>
</evidence>
<dbReference type="PIRSF" id="PIRSF000124">
    <property type="entry name" value="UDPglc_GDPman_dh"/>
    <property type="match status" value="1"/>
</dbReference>
<dbReference type="Pfam" id="PF03721">
    <property type="entry name" value="UDPG_MGDP_dh_N"/>
    <property type="match status" value="1"/>
</dbReference>
<dbReference type="GO" id="GO:0000271">
    <property type="term" value="P:polysaccharide biosynthetic process"/>
    <property type="evidence" value="ECO:0007669"/>
    <property type="project" value="InterPro"/>
</dbReference>
<evidence type="ECO:0000256" key="9">
    <source>
        <dbReference type="PIRSR" id="PIRSR500134-2"/>
    </source>
</evidence>
<comment type="caution">
    <text evidence="12">The sequence shown here is derived from an EMBL/GenBank/DDBJ whole genome shotgun (WGS) entry which is preliminary data.</text>
</comment>
<feature type="binding site" evidence="10">
    <location>
        <position position="124"/>
    </location>
    <ligand>
        <name>NAD(+)</name>
        <dbReference type="ChEBI" id="CHEBI:57540"/>
    </ligand>
</feature>
<dbReference type="SUPFAM" id="SSF52413">
    <property type="entry name" value="UDP-glucose/GDP-mannose dehydrogenase C-terminal domain"/>
    <property type="match status" value="1"/>
</dbReference>
<comment type="catalytic activity">
    <reaction evidence="6 7">
        <text>UDP-alpha-D-glucose + 2 NAD(+) + H2O = UDP-alpha-D-glucuronate + 2 NADH + 3 H(+)</text>
        <dbReference type="Rhea" id="RHEA:23596"/>
        <dbReference type="ChEBI" id="CHEBI:15377"/>
        <dbReference type="ChEBI" id="CHEBI:15378"/>
        <dbReference type="ChEBI" id="CHEBI:57540"/>
        <dbReference type="ChEBI" id="CHEBI:57945"/>
        <dbReference type="ChEBI" id="CHEBI:58052"/>
        <dbReference type="ChEBI" id="CHEBI:58885"/>
        <dbReference type="EC" id="1.1.1.22"/>
    </reaction>
</comment>
<feature type="binding site" evidence="9">
    <location>
        <position position="321"/>
    </location>
    <ligand>
        <name>substrate</name>
    </ligand>
</feature>
<feature type="domain" description="UDP-glucose/GDP-mannose dehydrogenase C-terminal" evidence="11">
    <location>
        <begin position="314"/>
        <end position="415"/>
    </location>
</feature>
<dbReference type="InterPro" id="IPR008927">
    <property type="entry name" value="6-PGluconate_DH-like_C_sf"/>
</dbReference>
<feature type="binding site" evidence="9">
    <location>
        <begin position="249"/>
        <end position="253"/>
    </location>
    <ligand>
        <name>substrate</name>
    </ligand>
</feature>
<evidence type="ECO:0000313" key="12">
    <source>
        <dbReference type="EMBL" id="PWK85423.1"/>
    </source>
</evidence>
<evidence type="ECO:0000256" key="6">
    <source>
        <dbReference type="ARBA" id="ARBA00047473"/>
    </source>
</evidence>
<feature type="binding site" evidence="10">
    <location>
        <position position="153"/>
    </location>
    <ligand>
        <name>NAD(+)</name>
        <dbReference type="ChEBI" id="CHEBI:57540"/>
    </ligand>
</feature>
<dbReference type="RefSeq" id="WP_407656959.1">
    <property type="nucleotide sequence ID" value="NZ_QGHB01000006.1"/>
</dbReference>
<organism evidence="12 13">
    <name type="scientific">Lentzea atacamensis</name>
    <dbReference type="NCBI Taxonomy" id="531938"/>
    <lineage>
        <taxon>Bacteria</taxon>
        <taxon>Bacillati</taxon>
        <taxon>Actinomycetota</taxon>
        <taxon>Actinomycetes</taxon>
        <taxon>Pseudonocardiales</taxon>
        <taxon>Pseudonocardiaceae</taxon>
        <taxon>Lentzea</taxon>
    </lineage>
</organism>
<evidence type="ECO:0000256" key="4">
    <source>
        <dbReference type="ARBA" id="ARBA00023002"/>
    </source>
</evidence>
<evidence type="ECO:0000256" key="7">
    <source>
        <dbReference type="PIRNR" id="PIRNR000124"/>
    </source>
</evidence>
<dbReference type="GO" id="GO:0003979">
    <property type="term" value="F:UDP-glucose 6-dehydrogenase activity"/>
    <property type="evidence" value="ECO:0007669"/>
    <property type="project" value="UniProtKB-EC"/>
</dbReference>
<feature type="binding site" evidence="10">
    <location>
        <position position="328"/>
    </location>
    <ligand>
        <name>NAD(+)</name>
        <dbReference type="ChEBI" id="CHEBI:57540"/>
    </ligand>
</feature>
<feature type="binding site" evidence="10">
    <location>
        <position position="38"/>
    </location>
    <ligand>
        <name>NAD(+)</name>
        <dbReference type="ChEBI" id="CHEBI:57540"/>
    </ligand>
</feature>
<comment type="similarity">
    <text evidence="2 7">Belongs to the UDP-glucose/GDP-mannose dehydrogenase family.</text>
</comment>
<dbReference type="PANTHER" id="PTHR43750:SF3">
    <property type="entry name" value="UDP-GLUCOSE 6-DEHYDROGENASE TUAD"/>
    <property type="match status" value="1"/>
</dbReference>
<dbReference type="PROSITE" id="PS51257">
    <property type="entry name" value="PROKAR_LIPOPROTEIN"/>
    <property type="match status" value="1"/>
</dbReference>
<feature type="active site" description="Nucleophile" evidence="8">
    <location>
        <position position="260"/>
    </location>
</feature>
<dbReference type="SUPFAM" id="SSF48179">
    <property type="entry name" value="6-phosphogluconate dehydrogenase C-terminal domain-like"/>
    <property type="match status" value="1"/>
</dbReference>
<feature type="binding site" evidence="10">
    <location>
        <position position="89"/>
    </location>
    <ligand>
        <name>NAD(+)</name>
        <dbReference type="ChEBI" id="CHEBI:57540"/>
    </ligand>
</feature>
<dbReference type="InterPro" id="IPR036220">
    <property type="entry name" value="UDP-Glc/GDP-Man_DH_C_sf"/>
</dbReference>
<dbReference type="Pfam" id="PF03720">
    <property type="entry name" value="UDPG_MGDP_dh_C"/>
    <property type="match status" value="1"/>
</dbReference>
<gene>
    <name evidence="12" type="ORF">C8D88_10651</name>
</gene>
<keyword evidence="4 7" id="KW-0560">Oxidoreductase</keyword>
<dbReference type="Gene3D" id="1.20.5.100">
    <property type="entry name" value="Cytochrome c1, transmembrane anchor, C-terminal"/>
    <property type="match status" value="1"/>
</dbReference>
<feature type="binding site" evidence="10">
    <location>
        <position position="33"/>
    </location>
    <ligand>
        <name>NAD(+)</name>
        <dbReference type="ChEBI" id="CHEBI:57540"/>
    </ligand>
</feature>
<feature type="binding site" evidence="9">
    <location>
        <begin position="150"/>
        <end position="153"/>
    </location>
    <ligand>
        <name>substrate</name>
    </ligand>
</feature>
<dbReference type="AlphaFoldDB" id="A0A316I4R6"/>
<evidence type="ECO:0000259" key="11">
    <source>
        <dbReference type="SMART" id="SM00984"/>
    </source>
</evidence>
<reference evidence="12 13" key="1">
    <citation type="submission" date="2018-05" db="EMBL/GenBank/DDBJ databases">
        <title>Genomic Encyclopedia of Type Strains, Phase IV (KMG-IV): sequencing the most valuable type-strain genomes for metagenomic binning, comparative biology and taxonomic classification.</title>
        <authorList>
            <person name="Goeker M."/>
        </authorList>
    </citation>
    <scope>NUCLEOTIDE SEQUENCE [LARGE SCALE GENOMIC DNA]</scope>
    <source>
        <strain evidence="12 13">DSM 45480</strain>
    </source>
</reference>
<evidence type="ECO:0000256" key="10">
    <source>
        <dbReference type="PIRSR" id="PIRSR500134-3"/>
    </source>
</evidence>
<evidence type="ECO:0000256" key="2">
    <source>
        <dbReference type="ARBA" id="ARBA00006601"/>
    </source>
</evidence>
<dbReference type="InterPro" id="IPR001732">
    <property type="entry name" value="UDP-Glc/GDP-Man_DH_N"/>
</dbReference>
<evidence type="ECO:0000313" key="13">
    <source>
        <dbReference type="Proteomes" id="UP000246005"/>
    </source>
</evidence>
<dbReference type="PIRSF" id="PIRSF500134">
    <property type="entry name" value="UDPglc_DH_bac"/>
    <property type="match status" value="1"/>
</dbReference>
<feature type="binding site" evidence="9">
    <location>
        <position position="257"/>
    </location>
    <ligand>
        <name>substrate</name>
    </ligand>
</feature>
<dbReference type="PANTHER" id="PTHR43750">
    <property type="entry name" value="UDP-GLUCOSE 6-DEHYDROGENASE TUAD"/>
    <property type="match status" value="1"/>
</dbReference>
<sequence length="446" mass="46598">MRGSNVAVVGAGYVGLTTTACLTSLGHRVVCADVDQKKVDMLRRGEATIQEPGIAALIAEGLVSGRLEFVLGARAAVAEAGTVFLCVPTPMSAGGAADLRALEAVVTELRDVLSPGCVVVNKSTVPVGTAVRVGELLDRADVSVVSNPEFLREGSAVYDFLNPNRIVIGAAGHDLAGAERVAGLYEKIDAPVLVTDSASSEMIKYASNCYLATRLSFVNTIAELCEYLDADIDDVTTGMGYDERIGNSFLRPGPGWGGSCLPKDTVALLRTAESVGSEFPVLRAAIDANQRHQELVVDKVRKAVGGDLAGARIGLLGLTFKAGTDDLRDSPALAIAKLLAAEGADLAGYDPSVRGPVAGVTGQVRIVGTAYHAAHGAAAIVVLTEWPEFRALDWPRMAVRLGGRSVIDTRNHLDPLVLDRAGLSYQGIGRPVSRDGSRKPLPPLAA</sequence>
<dbReference type="GO" id="GO:0051287">
    <property type="term" value="F:NAD binding"/>
    <property type="evidence" value="ECO:0007669"/>
    <property type="project" value="InterPro"/>
</dbReference>
<dbReference type="InterPro" id="IPR014027">
    <property type="entry name" value="UDP-Glc/GDP-Man_DH_C"/>
</dbReference>
<evidence type="ECO:0000256" key="5">
    <source>
        <dbReference type="ARBA" id="ARBA00023027"/>
    </source>
</evidence>
<dbReference type="EC" id="1.1.1.22" evidence="3 7"/>
<accession>A0A316I4R6</accession>
<dbReference type="SMART" id="SM00984">
    <property type="entry name" value="UDPG_MGDP_dh_C"/>
    <property type="match status" value="1"/>
</dbReference>
<dbReference type="GO" id="GO:0006065">
    <property type="term" value="P:UDP-glucuronate biosynthetic process"/>
    <property type="evidence" value="ECO:0007669"/>
    <property type="project" value="UniProtKB-UniPathway"/>
</dbReference>
<protein>
    <recommendedName>
        <fullName evidence="3 7">UDP-glucose 6-dehydrogenase</fullName>
        <ecNumber evidence="3 7">1.1.1.22</ecNumber>
    </recommendedName>
</protein>
<dbReference type="UniPathway" id="UPA00038">
    <property type="reaction ID" value="UER00491"/>
</dbReference>
<dbReference type="NCBIfam" id="TIGR03026">
    <property type="entry name" value="NDP-sugDHase"/>
    <property type="match status" value="1"/>
</dbReference>